<name>A0A9D3VFY0_9ROSI</name>
<reference evidence="1 2" key="1">
    <citation type="journal article" date="2021" name="Plant Biotechnol. J.">
        <title>Multi-omics assisted identification of the key and species-specific regulatory components of drought-tolerant mechanisms in Gossypium stocksii.</title>
        <authorList>
            <person name="Yu D."/>
            <person name="Ke L."/>
            <person name="Zhang D."/>
            <person name="Wu Y."/>
            <person name="Sun Y."/>
            <person name="Mei J."/>
            <person name="Sun J."/>
            <person name="Sun Y."/>
        </authorList>
    </citation>
    <scope>NUCLEOTIDE SEQUENCE [LARGE SCALE GENOMIC DNA]</scope>
    <source>
        <strain evidence="2">cv. E1</strain>
        <tissue evidence="1">Leaf</tissue>
    </source>
</reference>
<dbReference type="EMBL" id="JAIQCV010000007">
    <property type="protein sequence ID" value="KAH1081704.1"/>
    <property type="molecule type" value="Genomic_DNA"/>
</dbReference>
<dbReference type="AlphaFoldDB" id="A0A9D3VFY0"/>
<comment type="caution">
    <text evidence="1">The sequence shown here is derived from an EMBL/GenBank/DDBJ whole genome shotgun (WGS) entry which is preliminary data.</text>
</comment>
<dbReference type="Proteomes" id="UP000828251">
    <property type="component" value="Unassembled WGS sequence"/>
</dbReference>
<accession>A0A9D3VFY0</accession>
<sequence>MFRGDKLLDKETSWESAKVLRQFQDKLNQCNSENTMSASREWVEEKFMGCESKPMKNAHKLSHRDKITIIAYPT</sequence>
<evidence type="ECO:0000313" key="2">
    <source>
        <dbReference type="Proteomes" id="UP000828251"/>
    </source>
</evidence>
<protein>
    <submittedName>
        <fullName evidence="1">Uncharacterized protein</fullName>
    </submittedName>
</protein>
<keyword evidence="2" id="KW-1185">Reference proteome</keyword>
<evidence type="ECO:0000313" key="1">
    <source>
        <dbReference type="EMBL" id="KAH1081704.1"/>
    </source>
</evidence>
<organism evidence="1 2">
    <name type="scientific">Gossypium stocksii</name>
    <dbReference type="NCBI Taxonomy" id="47602"/>
    <lineage>
        <taxon>Eukaryota</taxon>
        <taxon>Viridiplantae</taxon>
        <taxon>Streptophyta</taxon>
        <taxon>Embryophyta</taxon>
        <taxon>Tracheophyta</taxon>
        <taxon>Spermatophyta</taxon>
        <taxon>Magnoliopsida</taxon>
        <taxon>eudicotyledons</taxon>
        <taxon>Gunneridae</taxon>
        <taxon>Pentapetalae</taxon>
        <taxon>rosids</taxon>
        <taxon>malvids</taxon>
        <taxon>Malvales</taxon>
        <taxon>Malvaceae</taxon>
        <taxon>Malvoideae</taxon>
        <taxon>Gossypium</taxon>
    </lineage>
</organism>
<gene>
    <name evidence="1" type="ORF">J1N35_021465</name>
</gene>
<proteinExistence type="predicted"/>